<evidence type="ECO:0000256" key="1">
    <source>
        <dbReference type="ARBA" id="ARBA00004141"/>
    </source>
</evidence>
<keyword evidence="2" id="KW-0813">Transport</keyword>
<dbReference type="EMBL" id="LT854255">
    <property type="protein sequence ID" value="SMR49100.1"/>
    <property type="molecule type" value="Genomic_DNA"/>
</dbReference>
<dbReference type="FunFam" id="1.20.1740.10:FF:000006">
    <property type="entry name" value="General amino acid permease"/>
    <property type="match status" value="1"/>
</dbReference>
<dbReference type="GO" id="GO:0016020">
    <property type="term" value="C:membrane"/>
    <property type="evidence" value="ECO:0007669"/>
    <property type="project" value="UniProtKB-SubCell"/>
</dbReference>
<evidence type="ECO:0000256" key="4">
    <source>
        <dbReference type="ARBA" id="ARBA00022970"/>
    </source>
</evidence>
<dbReference type="Proteomes" id="UP000245764">
    <property type="component" value="Chromosome 3"/>
</dbReference>
<organism evidence="11 12">
    <name type="scientific">Zymoseptoria tritici ST99CH_1E4</name>
    <dbReference type="NCBI Taxonomy" id="1276532"/>
    <lineage>
        <taxon>Eukaryota</taxon>
        <taxon>Fungi</taxon>
        <taxon>Dikarya</taxon>
        <taxon>Ascomycota</taxon>
        <taxon>Pezizomycotina</taxon>
        <taxon>Dothideomycetes</taxon>
        <taxon>Dothideomycetidae</taxon>
        <taxon>Mycosphaerellales</taxon>
        <taxon>Mycosphaerellaceae</taxon>
        <taxon>Zymoseptoria</taxon>
    </lineage>
</organism>
<feature type="compositionally biased region" description="Basic and acidic residues" evidence="7">
    <location>
        <begin position="27"/>
        <end position="44"/>
    </location>
</feature>
<protein>
    <recommendedName>
        <fullName evidence="13">Cupin 2 conserved barrel domain-containing protein</fullName>
    </recommendedName>
</protein>
<sequence length="752" mass="82647">MSIRPDPTTGSKDFVEKSPPRYNDQPDPEKSALRQRSDAAKRDKVPDVAAGELILDVERDGVTQRGLKSRHAQMIALGGTIGTGLFVGSGQTLARGGPAFILGCYTVMAFGVWCVVSGIVELAAWVPTPGCSMNLFGHRYVSRTMGFSMGWLYFYSLGILVPYEITAAGLVIEYWQVNISIAVWISIMIVVIVGLNVLPVKFYGETEFWFAGLKVIMMLGLLLMSVVLFFGGGPNKDRLGFRYWENPGAANTYLETGDKGRFVALLSTFVLSAFPFVFAPELLIATGGEMESPRRNLPTAAKRYIWRLVIFYIFSVFAIGVICPSNEPRLTSGGAGAGSSPFVVAIKDAGIPVLDHIINAGIIISAWSSGNSFLFLSSRSLYALALGGNAPAFFRVCTKGGVPLRAVICSALFCALAYLNVGSSSAVVFNWFVNLTNTSGFISWICCGIVYLRFRAAVKAQNIPLEELPYRSWMQPWGSWCAIVGFSFLLIINGFTVFWPEKWSVSNFMTAYVGIPLFLCFFVGHKIYAWSDPWAIPSEQVDMVTGLDELIADERPRKVFRNWQKVRINDSQKSTKMSDSHSHEHTHDDGHSHSDSHAAPPNDDWKTTGVRVIPADSLDSNTAQTPGMDRAAAINFARVGAQKIWAGTVNIHPDAKTGAHHHGHLESVIYILKGKARMRWGEKLEFTAEAGPGDFIYVPPYVPHQEINASADEKLECVLMRSDSEAIAVNLPDLEPIEKPTTVKWIDPTHTT</sequence>
<feature type="transmembrane region" description="Helical" evidence="8">
    <location>
        <begin position="210"/>
        <end position="231"/>
    </location>
</feature>
<evidence type="ECO:0000256" key="2">
    <source>
        <dbReference type="ARBA" id="ARBA00022448"/>
    </source>
</evidence>
<comment type="subcellular location">
    <subcellularLocation>
        <location evidence="1">Membrane</location>
        <topology evidence="1">Multi-pass membrane protein</topology>
    </subcellularLocation>
</comment>
<feature type="transmembrane region" description="Helical" evidence="8">
    <location>
        <begin position="145"/>
        <end position="163"/>
    </location>
</feature>
<feature type="domain" description="Amino acid permease/ SLC12A" evidence="9">
    <location>
        <begin position="71"/>
        <end position="529"/>
    </location>
</feature>
<dbReference type="InterPro" id="IPR011051">
    <property type="entry name" value="RmlC_Cupin_sf"/>
</dbReference>
<accession>A0A2H1G6C9</accession>
<feature type="transmembrane region" description="Helical" evidence="8">
    <location>
        <begin position="438"/>
        <end position="456"/>
    </location>
</feature>
<feature type="transmembrane region" description="Helical" evidence="8">
    <location>
        <begin position="100"/>
        <end position="124"/>
    </location>
</feature>
<feature type="transmembrane region" description="Helical" evidence="8">
    <location>
        <begin position="406"/>
        <end position="432"/>
    </location>
</feature>
<dbReference type="PANTHER" id="PTHR43341">
    <property type="entry name" value="AMINO ACID PERMEASE"/>
    <property type="match status" value="1"/>
</dbReference>
<name>A0A2H1G6C9_ZYMTR</name>
<feature type="transmembrane region" description="Helical" evidence="8">
    <location>
        <begin position="477"/>
        <end position="499"/>
    </location>
</feature>
<feature type="region of interest" description="Disordered" evidence="7">
    <location>
        <begin position="570"/>
        <end position="608"/>
    </location>
</feature>
<evidence type="ECO:0000256" key="3">
    <source>
        <dbReference type="ARBA" id="ARBA00022692"/>
    </source>
</evidence>
<evidence type="ECO:0000259" key="10">
    <source>
        <dbReference type="Pfam" id="PF07883"/>
    </source>
</evidence>
<dbReference type="Gene3D" id="1.20.1740.10">
    <property type="entry name" value="Amino acid/polyamine transporter I"/>
    <property type="match status" value="1"/>
</dbReference>
<dbReference type="InterPro" id="IPR013096">
    <property type="entry name" value="Cupin_2"/>
</dbReference>
<feature type="region of interest" description="Disordered" evidence="7">
    <location>
        <begin position="1"/>
        <end position="44"/>
    </location>
</feature>
<evidence type="ECO:0000256" key="6">
    <source>
        <dbReference type="ARBA" id="ARBA00023136"/>
    </source>
</evidence>
<feature type="transmembrane region" description="Helical" evidence="8">
    <location>
        <begin position="74"/>
        <end position="94"/>
    </location>
</feature>
<dbReference type="Pfam" id="PF07883">
    <property type="entry name" value="Cupin_2"/>
    <property type="match status" value="1"/>
</dbReference>
<dbReference type="CDD" id="cd02210">
    <property type="entry name" value="cupin_BLR2406-like"/>
    <property type="match status" value="1"/>
</dbReference>
<evidence type="ECO:0008006" key="13">
    <source>
        <dbReference type="Google" id="ProtNLM"/>
    </source>
</evidence>
<dbReference type="AlphaFoldDB" id="A0A2H1G6C9"/>
<evidence type="ECO:0000256" key="7">
    <source>
        <dbReference type="SAM" id="MobiDB-lite"/>
    </source>
</evidence>
<dbReference type="PANTHER" id="PTHR43341:SF38">
    <property type="entry name" value="PROLINE TRANSPORTER (EUROFUNG)"/>
    <property type="match status" value="1"/>
</dbReference>
<evidence type="ECO:0000313" key="11">
    <source>
        <dbReference type="EMBL" id="SMR49100.1"/>
    </source>
</evidence>
<keyword evidence="3 8" id="KW-0812">Transmembrane</keyword>
<evidence type="ECO:0000256" key="8">
    <source>
        <dbReference type="SAM" id="Phobius"/>
    </source>
</evidence>
<proteinExistence type="predicted"/>
<gene>
    <name evidence="11" type="ORF">ZT1E4_G4492</name>
</gene>
<evidence type="ECO:0000256" key="5">
    <source>
        <dbReference type="ARBA" id="ARBA00022989"/>
    </source>
</evidence>
<dbReference type="InterPro" id="IPR050524">
    <property type="entry name" value="APC_YAT"/>
</dbReference>
<dbReference type="Pfam" id="PF00324">
    <property type="entry name" value="AA_permease"/>
    <property type="match status" value="1"/>
</dbReference>
<dbReference type="InterPro" id="IPR004841">
    <property type="entry name" value="AA-permease/SLC12A_dom"/>
</dbReference>
<evidence type="ECO:0000259" key="9">
    <source>
        <dbReference type="Pfam" id="PF00324"/>
    </source>
</evidence>
<keyword evidence="4" id="KW-0029">Amino-acid transport</keyword>
<dbReference type="Gene3D" id="2.60.120.10">
    <property type="entry name" value="Jelly Rolls"/>
    <property type="match status" value="1"/>
</dbReference>
<feature type="transmembrane region" description="Helical" evidence="8">
    <location>
        <begin position="262"/>
        <end position="284"/>
    </location>
</feature>
<feature type="transmembrane region" description="Helical" evidence="8">
    <location>
        <begin position="175"/>
        <end position="198"/>
    </location>
</feature>
<feature type="domain" description="Cupin type-2" evidence="10">
    <location>
        <begin position="648"/>
        <end position="716"/>
    </location>
</feature>
<dbReference type="GO" id="GO:0015171">
    <property type="term" value="F:amino acid transmembrane transporter activity"/>
    <property type="evidence" value="ECO:0007669"/>
    <property type="project" value="TreeGrafter"/>
</dbReference>
<feature type="compositionally biased region" description="Basic and acidic residues" evidence="7">
    <location>
        <begin position="576"/>
        <end position="596"/>
    </location>
</feature>
<dbReference type="InterPro" id="IPR014710">
    <property type="entry name" value="RmlC-like_jellyroll"/>
</dbReference>
<keyword evidence="6 8" id="KW-0472">Membrane</keyword>
<feature type="transmembrane region" description="Helical" evidence="8">
    <location>
        <begin position="505"/>
        <end position="524"/>
    </location>
</feature>
<keyword evidence="5 8" id="KW-1133">Transmembrane helix</keyword>
<reference evidence="12" key="1">
    <citation type="submission" date="2017-05" db="EMBL/GenBank/DDBJ databases">
        <authorList>
            <person name="Song R."/>
            <person name="Chenine A.L."/>
            <person name="Ruprecht R.M."/>
        </authorList>
    </citation>
    <scope>NUCLEOTIDE SEQUENCE [LARGE SCALE GENOMIC DNA]</scope>
</reference>
<feature type="transmembrane region" description="Helical" evidence="8">
    <location>
        <begin position="304"/>
        <end position="322"/>
    </location>
</feature>
<dbReference type="SUPFAM" id="SSF51182">
    <property type="entry name" value="RmlC-like cupins"/>
    <property type="match status" value="1"/>
</dbReference>
<evidence type="ECO:0000313" key="12">
    <source>
        <dbReference type="Proteomes" id="UP000245764"/>
    </source>
</evidence>